<evidence type="ECO:0000256" key="5">
    <source>
        <dbReference type="ARBA" id="ARBA00022741"/>
    </source>
</evidence>
<comment type="catalytic activity">
    <reaction evidence="1">
        <text>ATP + protein L-histidine = ADP + protein N-phospho-L-histidine.</text>
        <dbReference type="EC" id="2.7.13.3"/>
    </reaction>
</comment>
<keyword evidence="8" id="KW-0902">Two-component regulatory system</keyword>
<dbReference type="EMBL" id="LVWD01000030">
    <property type="protein sequence ID" value="OAD40555.1"/>
    <property type="molecule type" value="Genomic_DNA"/>
</dbReference>
<dbReference type="SMART" id="SM00387">
    <property type="entry name" value="HATPase_c"/>
    <property type="match status" value="1"/>
</dbReference>
<evidence type="ECO:0000256" key="7">
    <source>
        <dbReference type="ARBA" id="ARBA00022840"/>
    </source>
</evidence>
<keyword evidence="5" id="KW-0547">Nucleotide-binding</keyword>
<evidence type="ECO:0000259" key="10">
    <source>
        <dbReference type="PROSITE" id="PS50109"/>
    </source>
</evidence>
<dbReference type="Proteomes" id="UP000185657">
    <property type="component" value="Unassembled WGS sequence"/>
</dbReference>
<proteinExistence type="predicted"/>
<evidence type="ECO:0000256" key="1">
    <source>
        <dbReference type="ARBA" id="ARBA00000085"/>
    </source>
</evidence>
<keyword evidence="7" id="KW-0067">ATP-binding</keyword>
<dbReference type="Gene3D" id="1.20.5.1930">
    <property type="match status" value="1"/>
</dbReference>
<name>A0A162YW63_9BURK</name>
<dbReference type="Pfam" id="PF07730">
    <property type="entry name" value="HisKA_3"/>
    <property type="match status" value="1"/>
</dbReference>
<dbReference type="OrthoDB" id="9782588at2"/>
<dbReference type="CDD" id="cd16917">
    <property type="entry name" value="HATPase_UhpB-NarQ-NarX-like"/>
    <property type="match status" value="1"/>
</dbReference>
<keyword evidence="9" id="KW-1133">Transmembrane helix</keyword>
<protein>
    <recommendedName>
        <fullName evidence="2">histidine kinase</fullName>
        <ecNumber evidence="2">2.7.13.3</ecNumber>
    </recommendedName>
</protein>
<dbReference type="InterPro" id="IPR011712">
    <property type="entry name" value="Sig_transdc_His_kin_sub3_dim/P"/>
</dbReference>
<evidence type="ECO:0000313" key="11">
    <source>
        <dbReference type="EMBL" id="AOW12683.1"/>
    </source>
</evidence>
<dbReference type="InterPro" id="IPR036890">
    <property type="entry name" value="HATPase_C_sf"/>
</dbReference>
<dbReference type="RefSeq" id="WP_066093360.1">
    <property type="nucleotide sequence ID" value="NZ_CP017476.1"/>
</dbReference>
<evidence type="ECO:0000256" key="3">
    <source>
        <dbReference type="ARBA" id="ARBA00022553"/>
    </source>
</evidence>
<dbReference type="GO" id="GO:0046983">
    <property type="term" value="F:protein dimerization activity"/>
    <property type="evidence" value="ECO:0007669"/>
    <property type="project" value="InterPro"/>
</dbReference>
<dbReference type="GO" id="GO:0000155">
    <property type="term" value="F:phosphorelay sensor kinase activity"/>
    <property type="evidence" value="ECO:0007669"/>
    <property type="project" value="InterPro"/>
</dbReference>
<reference evidence="11 14" key="2">
    <citation type="submission" date="2016-10" db="EMBL/GenBank/DDBJ databases">
        <title>Hydorgenophaga sp. LPB0072 isolated from gastropod.</title>
        <authorList>
            <person name="Kim E."/>
            <person name="Yi H."/>
        </authorList>
    </citation>
    <scope>NUCLEOTIDE SEQUENCE [LARGE SCALE GENOMIC DNA]</scope>
    <source>
        <strain evidence="11 14">LPB0072</strain>
    </source>
</reference>
<dbReference type="KEGG" id="hyl:LPB072_07330"/>
<evidence type="ECO:0000256" key="9">
    <source>
        <dbReference type="SAM" id="Phobius"/>
    </source>
</evidence>
<dbReference type="PROSITE" id="PS50109">
    <property type="entry name" value="HIS_KIN"/>
    <property type="match status" value="1"/>
</dbReference>
<dbReference type="Pfam" id="PF02518">
    <property type="entry name" value="HATPase_c"/>
    <property type="match status" value="1"/>
</dbReference>
<feature type="domain" description="Histidine kinase" evidence="10">
    <location>
        <begin position="363"/>
        <end position="451"/>
    </location>
</feature>
<evidence type="ECO:0000256" key="4">
    <source>
        <dbReference type="ARBA" id="ARBA00022679"/>
    </source>
</evidence>
<evidence type="ECO:0000256" key="2">
    <source>
        <dbReference type="ARBA" id="ARBA00012438"/>
    </source>
</evidence>
<keyword evidence="9" id="KW-0472">Membrane</keyword>
<feature type="transmembrane region" description="Helical" evidence="9">
    <location>
        <begin position="194"/>
        <end position="213"/>
    </location>
</feature>
<dbReference type="EC" id="2.7.13.3" evidence="2"/>
<dbReference type="GO" id="GO:0016020">
    <property type="term" value="C:membrane"/>
    <property type="evidence" value="ECO:0007669"/>
    <property type="project" value="InterPro"/>
</dbReference>
<dbReference type="Proteomes" id="UP000185680">
    <property type="component" value="Chromosome"/>
</dbReference>
<dbReference type="PANTHER" id="PTHR24421">
    <property type="entry name" value="NITRATE/NITRITE SENSOR PROTEIN NARX-RELATED"/>
    <property type="match status" value="1"/>
</dbReference>
<sequence>MSLEKTKTNPLRSSLESVARGRYLMPVVLALGISAMAVNESTFRHSHSTLSAGIALTDARIQAAKTLQLITAASLYAHAYILSGSPDEAVHYREEVKQIHEVKQKAFDLVAQVDTERTISVASVEALVNEEIRDTDEWVNLVARGQPTAARSDAVSKRSRERRDQLRQEFSTMLMKAAEIQQVARFSLYNALSISRMAVHLLALAAVLSMFMFQRQLRESDRLLIEERALLADRVKERTAELTEMAAHLVHAREDERARLARELHDEMGGLHTSMKLEFARLRRVPNMPDKAPAHLASIEARLNEGITLKRRIIENLRPSALDQLGLMPALEILCRDMESVLEQPVQTELEPVASNKNADLTLYRIAQEALTNIGKYAGSTSVQLHLAQTGSEIRLTVRDDGKGFIPTAVGHGRHGLVGMRMRLESHGGKLAILSAPGQGTTIVATLPAQAASAAA</sequence>
<keyword evidence="3" id="KW-0597">Phosphoprotein</keyword>
<keyword evidence="6" id="KW-0418">Kinase</keyword>
<gene>
    <name evidence="11" type="ORF">LPB072_07330</name>
    <name evidence="12" type="ORF">LPB72_16815</name>
</gene>
<evidence type="ECO:0000313" key="14">
    <source>
        <dbReference type="Proteomes" id="UP000185680"/>
    </source>
</evidence>
<organism evidence="11 14">
    <name type="scientific">Hydrogenophaga crassostreae</name>
    <dbReference type="NCBI Taxonomy" id="1763535"/>
    <lineage>
        <taxon>Bacteria</taxon>
        <taxon>Pseudomonadati</taxon>
        <taxon>Pseudomonadota</taxon>
        <taxon>Betaproteobacteria</taxon>
        <taxon>Burkholderiales</taxon>
        <taxon>Comamonadaceae</taxon>
        <taxon>Hydrogenophaga</taxon>
    </lineage>
</organism>
<dbReference type="InterPro" id="IPR005467">
    <property type="entry name" value="His_kinase_dom"/>
</dbReference>
<keyword evidence="9" id="KW-0812">Transmembrane</keyword>
<evidence type="ECO:0000256" key="8">
    <source>
        <dbReference type="ARBA" id="ARBA00023012"/>
    </source>
</evidence>
<accession>A0A162YW63</accession>
<keyword evidence="13" id="KW-1185">Reference proteome</keyword>
<keyword evidence="4" id="KW-0808">Transferase</keyword>
<evidence type="ECO:0000313" key="12">
    <source>
        <dbReference type="EMBL" id="OAD40555.1"/>
    </source>
</evidence>
<dbReference type="AlphaFoldDB" id="A0A162YW63"/>
<reference evidence="12 13" key="1">
    <citation type="submission" date="2016-02" db="EMBL/GenBank/DDBJ databases">
        <title>Draft genome sequence of Hydrogenophaga sp. LPB0072.</title>
        <authorList>
            <person name="Shin S.-K."/>
            <person name="Yi H."/>
        </authorList>
    </citation>
    <scope>NUCLEOTIDE SEQUENCE [LARGE SCALE GENOMIC DNA]</scope>
    <source>
        <strain evidence="12 13">LPB0072</strain>
    </source>
</reference>
<dbReference type="InterPro" id="IPR003594">
    <property type="entry name" value="HATPase_dom"/>
</dbReference>
<dbReference type="EMBL" id="CP017476">
    <property type="protein sequence ID" value="AOW12683.1"/>
    <property type="molecule type" value="Genomic_DNA"/>
</dbReference>
<dbReference type="Gene3D" id="3.30.565.10">
    <property type="entry name" value="Histidine kinase-like ATPase, C-terminal domain"/>
    <property type="match status" value="1"/>
</dbReference>
<dbReference type="GO" id="GO:0005524">
    <property type="term" value="F:ATP binding"/>
    <property type="evidence" value="ECO:0007669"/>
    <property type="project" value="UniProtKB-KW"/>
</dbReference>
<dbReference type="PANTHER" id="PTHR24421:SF10">
    <property type="entry name" value="NITRATE_NITRITE SENSOR PROTEIN NARQ"/>
    <property type="match status" value="1"/>
</dbReference>
<dbReference type="SUPFAM" id="SSF55874">
    <property type="entry name" value="ATPase domain of HSP90 chaperone/DNA topoisomerase II/histidine kinase"/>
    <property type="match status" value="1"/>
</dbReference>
<dbReference type="InterPro" id="IPR050482">
    <property type="entry name" value="Sensor_HK_TwoCompSys"/>
</dbReference>
<evidence type="ECO:0000256" key="6">
    <source>
        <dbReference type="ARBA" id="ARBA00022777"/>
    </source>
</evidence>
<dbReference type="STRING" id="1763535.LPB072_07330"/>
<evidence type="ECO:0000313" key="13">
    <source>
        <dbReference type="Proteomes" id="UP000185657"/>
    </source>
</evidence>